<reference evidence="16" key="1">
    <citation type="submission" date="2016-11" db="UniProtKB">
        <authorList>
            <consortium name="WormBaseParasite"/>
        </authorList>
    </citation>
    <scope>IDENTIFICATION</scope>
</reference>
<keyword evidence="6" id="KW-0813">Transport</keyword>
<dbReference type="GO" id="GO:0006120">
    <property type="term" value="P:mitochondrial electron transport, NADH to ubiquinone"/>
    <property type="evidence" value="ECO:0007669"/>
    <property type="project" value="TreeGrafter"/>
</dbReference>
<evidence type="ECO:0000313" key="16">
    <source>
        <dbReference type="WBParaSite" id="maker-uti_cns_0006072-snap-gene-0.12-mRNA-1"/>
    </source>
</evidence>
<dbReference type="PANTHER" id="PTHR12485">
    <property type="entry name" value="NADH-UBIQUINONE OXIDOREDUCTASE SUBUNIT B"/>
    <property type="match status" value="1"/>
</dbReference>
<dbReference type="WBParaSite" id="maker-uti_cns_0006072-snap-gene-0.12-mRNA-1">
    <property type="protein sequence ID" value="maker-uti_cns_0006072-snap-gene-0.12-mRNA-1"/>
    <property type="gene ID" value="maker-uti_cns_0006072-snap-gene-0.12"/>
</dbReference>
<dbReference type="Pfam" id="PF07347">
    <property type="entry name" value="CI-B14_5a"/>
    <property type="match status" value="1"/>
</dbReference>
<comment type="function">
    <text evidence="1">Accessory subunit of the mitochondrial membrane respiratory chain NADH dehydrogenase (Complex I), that is believed not to be involved in catalysis. Complex I functions in the transfer of electrons from NADH to the respiratory chain. The immediate electron acceptor for the enzyme is believed to be ubiquinone.</text>
</comment>
<keyword evidence="7" id="KW-0679">Respiratory chain</keyword>
<keyword evidence="11" id="KW-0496">Mitochondrion</keyword>
<evidence type="ECO:0000256" key="3">
    <source>
        <dbReference type="ARBA" id="ARBA00005482"/>
    </source>
</evidence>
<evidence type="ECO:0000256" key="1">
    <source>
        <dbReference type="ARBA" id="ARBA00003195"/>
    </source>
</evidence>
<evidence type="ECO:0000256" key="4">
    <source>
        <dbReference type="ARBA" id="ARBA00011533"/>
    </source>
</evidence>
<keyword evidence="12" id="KW-0472">Membrane</keyword>
<comment type="subunit">
    <text evidence="4">Complex I is composed of 45 different subunits.</text>
</comment>
<evidence type="ECO:0000256" key="10">
    <source>
        <dbReference type="ARBA" id="ARBA00022990"/>
    </source>
</evidence>
<dbReference type="AlphaFoldDB" id="A0A1I8HGI8"/>
<keyword evidence="9" id="KW-0249">Electron transport</keyword>
<evidence type="ECO:0000256" key="5">
    <source>
        <dbReference type="ARBA" id="ARBA00016383"/>
    </source>
</evidence>
<organism evidence="15 16">
    <name type="scientific">Macrostomum lignano</name>
    <dbReference type="NCBI Taxonomy" id="282301"/>
    <lineage>
        <taxon>Eukaryota</taxon>
        <taxon>Metazoa</taxon>
        <taxon>Spiralia</taxon>
        <taxon>Lophotrochozoa</taxon>
        <taxon>Platyhelminthes</taxon>
        <taxon>Rhabditophora</taxon>
        <taxon>Macrostomorpha</taxon>
        <taxon>Macrostomida</taxon>
        <taxon>Macrostomidae</taxon>
        <taxon>Macrostomum</taxon>
    </lineage>
</organism>
<evidence type="ECO:0000256" key="2">
    <source>
        <dbReference type="ARBA" id="ARBA00004443"/>
    </source>
</evidence>
<evidence type="ECO:0000256" key="14">
    <source>
        <dbReference type="ARBA" id="ARBA00033401"/>
    </source>
</evidence>
<keyword evidence="8" id="KW-0999">Mitochondrion inner membrane</keyword>
<evidence type="ECO:0000256" key="12">
    <source>
        <dbReference type="ARBA" id="ARBA00023136"/>
    </source>
</evidence>
<dbReference type="PANTHER" id="PTHR12485:SF1">
    <property type="entry name" value="NADH DEHYDROGENASE [UBIQUINONE] 1 ALPHA SUBCOMPLEX SUBUNIT 7"/>
    <property type="match status" value="1"/>
</dbReference>
<protein>
    <recommendedName>
        <fullName evidence="5">NADH dehydrogenase [ubiquinone] 1 alpha subcomplex subunit 7</fullName>
    </recommendedName>
    <alternativeName>
        <fullName evidence="14">Complex I-B14.5a</fullName>
    </alternativeName>
    <alternativeName>
        <fullName evidence="13">NADH-ubiquinone oxidoreductase subunit B14.5a</fullName>
    </alternativeName>
</protein>
<dbReference type="OrthoDB" id="10063829at2759"/>
<dbReference type="GO" id="GO:0005743">
    <property type="term" value="C:mitochondrial inner membrane"/>
    <property type="evidence" value="ECO:0007669"/>
    <property type="project" value="UniProtKB-SubCell"/>
</dbReference>
<keyword evidence="15" id="KW-1185">Reference proteome</keyword>
<evidence type="ECO:0000256" key="6">
    <source>
        <dbReference type="ARBA" id="ARBA00022448"/>
    </source>
</evidence>
<evidence type="ECO:0000256" key="7">
    <source>
        <dbReference type="ARBA" id="ARBA00022660"/>
    </source>
</evidence>
<accession>A0A1I8HGI8</accession>
<evidence type="ECO:0000256" key="11">
    <source>
        <dbReference type="ARBA" id="ARBA00023128"/>
    </source>
</evidence>
<comment type="similarity">
    <text evidence="3">Belongs to the complex I NDUFA7 subunit family.</text>
</comment>
<evidence type="ECO:0000256" key="13">
    <source>
        <dbReference type="ARBA" id="ARBA00030360"/>
    </source>
</evidence>
<comment type="subcellular location">
    <subcellularLocation>
        <location evidence="2">Mitochondrion inner membrane</location>
        <topology evidence="2">Peripheral membrane protein</topology>
        <orientation evidence="2">Matrix side</orientation>
    </subcellularLocation>
</comment>
<dbReference type="InterPro" id="IPR009947">
    <property type="entry name" value="NDUA7"/>
</dbReference>
<name>A0A1I8HGI8_9PLAT</name>
<dbReference type="STRING" id="282301.A0A1I8HGI8"/>
<sequence length="129" mass="14635">MASSQAKDRLTPLMRKLRDFIYQREYNNALRYADQQTGRNVQPIDPPGGVSHKLSSNYYCTRDGRRFSQPPEIVFANSGSAIKQLTAATDGSGSLPQQGLPPAPGRQFNWDHKAEPIENYWGRHRKFVN</sequence>
<keyword evidence="10" id="KW-0007">Acetylation</keyword>
<evidence type="ECO:0000313" key="15">
    <source>
        <dbReference type="Proteomes" id="UP000095280"/>
    </source>
</evidence>
<proteinExistence type="inferred from homology"/>
<evidence type="ECO:0000256" key="8">
    <source>
        <dbReference type="ARBA" id="ARBA00022792"/>
    </source>
</evidence>
<evidence type="ECO:0000256" key="9">
    <source>
        <dbReference type="ARBA" id="ARBA00022982"/>
    </source>
</evidence>
<dbReference type="Proteomes" id="UP000095280">
    <property type="component" value="Unplaced"/>
</dbReference>